<evidence type="ECO:0000256" key="11">
    <source>
        <dbReference type="PIRSR" id="PIRSR002884-1"/>
    </source>
</evidence>
<reference evidence="12 14" key="1">
    <citation type="submission" date="2016-06" db="EMBL/GenBank/DDBJ databases">
        <authorList>
            <person name="Kjaerup R.B."/>
            <person name="Dalgaard T.S."/>
            <person name="Juul-Madsen H.R."/>
        </authorList>
    </citation>
    <scope>NUCLEOTIDE SEQUENCE [LARGE SCALE GENOMIC DNA]</scope>
    <source>
        <strain evidence="12">Orrdi1</strain>
    </source>
</reference>
<dbReference type="KEGG" id="odi:ODI_R2129"/>
<evidence type="ECO:0000313" key="14">
    <source>
        <dbReference type="Proteomes" id="UP000078558"/>
    </source>
</evidence>
<dbReference type="InterPro" id="IPR050992">
    <property type="entry name" value="CheZ_family_phosphatases"/>
</dbReference>
<name>A0A1C3JZ74_9BURK</name>
<evidence type="ECO:0000256" key="10">
    <source>
        <dbReference type="PIRNR" id="PIRNR002884"/>
    </source>
</evidence>
<keyword evidence="7 10" id="KW-0378">Hydrolase</keyword>
<protein>
    <recommendedName>
        <fullName evidence="3 10">Protein phosphatase CheZ</fullName>
        <ecNumber evidence="10">3.1.3.-</ecNumber>
    </recommendedName>
    <alternativeName>
        <fullName evidence="9 10">Chemotaxis protein CheZ</fullName>
    </alternativeName>
</protein>
<feature type="site" description="Enhances dephosphorylation of CheY-P" evidence="11">
    <location>
        <position position="147"/>
    </location>
</feature>
<proteinExistence type="inferred from homology"/>
<gene>
    <name evidence="12" type="ORF">ODI_01673</name>
    <name evidence="13" type="ORF">ODI_R2129</name>
</gene>
<evidence type="ECO:0000256" key="8">
    <source>
        <dbReference type="ARBA" id="ARBA00022912"/>
    </source>
</evidence>
<dbReference type="Proteomes" id="UP000078558">
    <property type="component" value="Chromosome I"/>
</dbReference>
<dbReference type="GO" id="GO:0006935">
    <property type="term" value="P:chemotaxis"/>
    <property type="evidence" value="ECO:0007669"/>
    <property type="project" value="UniProtKB-KW"/>
</dbReference>
<keyword evidence="6 10" id="KW-0283">Flagellar rotation</keyword>
<dbReference type="GO" id="GO:0009288">
    <property type="term" value="C:bacterial-type flagellum"/>
    <property type="evidence" value="ECO:0007669"/>
    <property type="project" value="InterPro"/>
</dbReference>
<dbReference type="GO" id="GO:0005737">
    <property type="term" value="C:cytoplasm"/>
    <property type="evidence" value="ECO:0007669"/>
    <property type="project" value="UniProtKB-SubCell"/>
</dbReference>
<comment type="function">
    <text evidence="10">Plays an important role in bacterial chemotaxis signal transduction pathway by accelerating the dephosphorylation of phosphorylated CheY (CheY-P).</text>
</comment>
<dbReference type="Gene3D" id="1.10.287.500">
    <property type="entry name" value="Helix hairpin bin"/>
    <property type="match status" value="1"/>
</dbReference>
<dbReference type="Gene3D" id="1.20.5.590">
    <property type="entry name" value="Single helix bin"/>
    <property type="match status" value="1"/>
</dbReference>
<keyword evidence="5 10" id="KW-0145">Chemotaxis</keyword>
<dbReference type="STRING" id="1851544.ODI_01673"/>
<comment type="similarity">
    <text evidence="2 10">Belongs to the CheZ family.</text>
</comment>
<accession>A0A1C3JZ74</accession>
<dbReference type="OrthoDB" id="9773007at2"/>
<sequence length="212" mass="23982">MTVEQQPTSQFQASDDLIVRIGHLTRTLRDSMRELGLDQAIKDAAQAIPDARDRLHYVARMTEQAAHRAINASETARPLQESMQRGAVALDQRWQEWFDAPKDLPEARELVNDTRAFLQDVPVRTQETQAHLMEIIMAQDFQDLTGQVIMRMMGVIGTIERELLQVLIDNVPADRREEANSLLNGPQINPQGKVDIVTSQDQVDDLLESLGF</sequence>
<dbReference type="EMBL" id="FLRC01000010">
    <property type="protein sequence ID" value="SBT24553.1"/>
    <property type="molecule type" value="Genomic_DNA"/>
</dbReference>
<comment type="subunit">
    <text evidence="10">Homodimer.</text>
</comment>
<evidence type="ECO:0000313" key="12">
    <source>
        <dbReference type="EMBL" id="SBT24553.1"/>
    </source>
</evidence>
<keyword evidence="4 10" id="KW-0963">Cytoplasm</keyword>
<keyword evidence="8 10" id="KW-0904">Protein phosphatase</keyword>
<dbReference type="GO" id="GO:0097588">
    <property type="term" value="P:archaeal or bacterial-type flagellum-dependent cell motility"/>
    <property type="evidence" value="ECO:0007669"/>
    <property type="project" value="UniProtKB-KW"/>
</dbReference>
<dbReference type="GO" id="GO:0050920">
    <property type="term" value="P:regulation of chemotaxis"/>
    <property type="evidence" value="ECO:0007669"/>
    <property type="project" value="InterPro"/>
</dbReference>
<dbReference type="EMBL" id="LT907988">
    <property type="protein sequence ID" value="SOE49514.1"/>
    <property type="molecule type" value="Genomic_DNA"/>
</dbReference>
<dbReference type="SUPFAM" id="SSF75708">
    <property type="entry name" value="Chemotaxis phosphatase CheZ"/>
    <property type="match status" value="1"/>
</dbReference>
<evidence type="ECO:0000313" key="13">
    <source>
        <dbReference type="EMBL" id="SOE49514.1"/>
    </source>
</evidence>
<evidence type="ECO:0000256" key="9">
    <source>
        <dbReference type="ARBA" id="ARBA00029599"/>
    </source>
</evidence>
<evidence type="ECO:0000256" key="3">
    <source>
        <dbReference type="ARBA" id="ARBA00018484"/>
    </source>
</evidence>
<organism evidence="12 14">
    <name type="scientific">Orrella dioscoreae</name>
    <dbReference type="NCBI Taxonomy" id="1851544"/>
    <lineage>
        <taxon>Bacteria</taxon>
        <taxon>Pseudomonadati</taxon>
        <taxon>Pseudomonadota</taxon>
        <taxon>Betaproteobacteria</taxon>
        <taxon>Burkholderiales</taxon>
        <taxon>Alcaligenaceae</taxon>
        <taxon>Orrella</taxon>
    </lineage>
</organism>
<evidence type="ECO:0000256" key="6">
    <source>
        <dbReference type="ARBA" id="ARBA00022779"/>
    </source>
</evidence>
<keyword evidence="14" id="KW-1185">Reference proteome</keyword>
<evidence type="ECO:0000256" key="1">
    <source>
        <dbReference type="ARBA" id="ARBA00004496"/>
    </source>
</evidence>
<dbReference type="InterPro" id="IPR007439">
    <property type="entry name" value="Chemotax_Pase_CheZ"/>
</dbReference>
<dbReference type="RefSeq" id="WP_067750930.1">
    <property type="nucleotide sequence ID" value="NZ_LT907988.1"/>
</dbReference>
<dbReference type="EC" id="3.1.3.-" evidence="10"/>
<dbReference type="PANTHER" id="PTHR43693">
    <property type="entry name" value="PROTEIN PHOSPHATASE CHEZ"/>
    <property type="match status" value="1"/>
</dbReference>
<dbReference type="PANTHER" id="PTHR43693:SF1">
    <property type="entry name" value="PROTEIN PHOSPHATASE CHEZ"/>
    <property type="match status" value="1"/>
</dbReference>
<dbReference type="NCBIfam" id="NF008368">
    <property type="entry name" value="PRK11166.1"/>
    <property type="match status" value="1"/>
</dbReference>
<evidence type="ECO:0000256" key="5">
    <source>
        <dbReference type="ARBA" id="ARBA00022500"/>
    </source>
</evidence>
<dbReference type="AlphaFoldDB" id="A0A1C3JZ74"/>
<evidence type="ECO:0000256" key="4">
    <source>
        <dbReference type="ARBA" id="ARBA00022490"/>
    </source>
</evidence>
<evidence type="ECO:0000256" key="7">
    <source>
        <dbReference type="ARBA" id="ARBA00022801"/>
    </source>
</evidence>
<dbReference type="Pfam" id="PF04344">
    <property type="entry name" value="CheZ"/>
    <property type="match status" value="1"/>
</dbReference>
<dbReference type="GO" id="GO:0004721">
    <property type="term" value="F:phosphoprotein phosphatase activity"/>
    <property type="evidence" value="ECO:0007669"/>
    <property type="project" value="UniProtKB-KW"/>
</dbReference>
<comment type="subcellular location">
    <subcellularLocation>
        <location evidence="1 10">Cytoplasm</location>
    </subcellularLocation>
</comment>
<evidence type="ECO:0000256" key="2">
    <source>
        <dbReference type="ARBA" id="ARBA00005908"/>
    </source>
</evidence>
<reference evidence="13 14" key="2">
    <citation type="submission" date="2017-08" db="EMBL/GenBank/DDBJ databases">
        <authorList>
            <person name="de Groot N.N."/>
        </authorList>
    </citation>
    <scope>NUCLEOTIDE SEQUENCE [LARGE SCALE GENOMIC DNA]</scope>
    <source>
        <strain evidence="13">Orrdi1</strain>
    </source>
</reference>
<dbReference type="PIRSF" id="PIRSF002884">
    <property type="entry name" value="CheZ"/>
    <property type="match status" value="1"/>
</dbReference>